<evidence type="ECO:0000313" key="2">
    <source>
        <dbReference type="Proteomes" id="UP000824180"/>
    </source>
</evidence>
<name>A0A9E2NUG1_9LACO</name>
<comment type="caution">
    <text evidence="1">The sequence shown here is derived from an EMBL/GenBank/DDBJ whole genome shotgun (WGS) entry which is preliminary data.</text>
</comment>
<reference evidence="1" key="1">
    <citation type="journal article" date="2021" name="PeerJ">
        <title>Extensive microbial diversity within the chicken gut microbiome revealed by metagenomics and culture.</title>
        <authorList>
            <person name="Gilroy R."/>
            <person name="Ravi A."/>
            <person name="Getino M."/>
            <person name="Pursley I."/>
            <person name="Horton D.L."/>
            <person name="Alikhan N.F."/>
            <person name="Baker D."/>
            <person name="Gharbi K."/>
            <person name="Hall N."/>
            <person name="Watson M."/>
            <person name="Adriaenssens E.M."/>
            <person name="Foster-Nyarko E."/>
            <person name="Jarju S."/>
            <person name="Secka A."/>
            <person name="Antonio M."/>
            <person name="Oren A."/>
            <person name="Chaudhuri R.R."/>
            <person name="La Ragione R."/>
            <person name="Hildebrand F."/>
            <person name="Pallen M.J."/>
        </authorList>
    </citation>
    <scope>NUCLEOTIDE SEQUENCE</scope>
    <source>
        <strain evidence="1">876</strain>
    </source>
</reference>
<gene>
    <name evidence="1" type="ORF">H9843_00065</name>
</gene>
<dbReference type="InterPro" id="IPR035903">
    <property type="entry name" value="HesB-like_dom_sf"/>
</dbReference>
<accession>A0A9E2NUG1</accession>
<reference evidence="1" key="2">
    <citation type="submission" date="2021-04" db="EMBL/GenBank/DDBJ databases">
        <authorList>
            <person name="Gilroy R."/>
        </authorList>
    </citation>
    <scope>NUCLEOTIDE SEQUENCE</scope>
    <source>
        <strain evidence="1">876</strain>
    </source>
</reference>
<dbReference type="EMBL" id="JAHLFK010000001">
    <property type="protein sequence ID" value="MBU3829292.1"/>
    <property type="molecule type" value="Genomic_DNA"/>
</dbReference>
<evidence type="ECO:0000313" key="1">
    <source>
        <dbReference type="EMBL" id="MBU3829292.1"/>
    </source>
</evidence>
<organism evidence="1 2">
    <name type="scientific">Candidatus Limosilactobacillus merdavium</name>
    <dbReference type="NCBI Taxonomy" id="2838651"/>
    <lineage>
        <taxon>Bacteria</taxon>
        <taxon>Bacillati</taxon>
        <taxon>Bacillota</taxon>
        <taxon>Bacilli</taxon>
        <taxon>Lactobacillales</taxon>
        <taxon>Lactobacillaceae</taxon>
        <taxon>Limosilactobacillus</taxon>
    </lineage>
</organism>
<proteinExistence type="predicted"/>
<dbReference type="AlphaFoldDB" id="A0A9E2NUG1"/>
<protein>
    <submittedName>
        <fullName evidence="1">Fe-S cluster assembly protein HesB</fullName>
    </submittedName>
</protein>
<dbReference type="SUPFAM" id="SSF89360">
    <property type="entry name" value="HesB-like domain"/>
    <property type="match status" value="1"/>
</dbReference>
<sequence length="126" mass="14567">MKLLITDTASKWFQDNFNLQAGDGVRFFGKTTQPHHVKHGPNQGYAVENDVKQATVVETKNKINYHINFDDAWFFSGLITLVDYREGDPQPQFLFQREEEKKDGNFTAEDVDATTGASRNFEEFWE</sequence>
<dbReference type="Proteomes" id="UP000824180">
    <property type="component" value="Unassembled WGS sequence"/>
</dbReference>